<keyword evidence="1" id="KW-0812">Transmembrane</keyword>
<keyword evidence="3" id="KW-1185">Reference proteome</keyword>
<dbReference type="Proteomes" id="UP000029781">
    <property type="component" value="Segment"/>
</dbReference>
<proteinExistence type="predicted"/>
<keyword evidence="1" id="KW-1133">Transmembrane helix</keyword>
<keyword evidence="1" id="KW-0472">Membrane</keyword>
<gene>
    <name evidence="2" type="ORF">crov340</name>
</gene>
<dbReference type="EMBL" id="GU244497">
    <property type="protein sequence ID" value="ADO67374.1"/>
    <property type="molecule type" value="Genomic_DNA"/>
</dbReference>
<feature type="transmembrane region" description="Helical" evidence="1">
    <location>
        <begin position="6"/>
        <end position="25"/>
    </location>
</feature>
<sequence length="96" mass="11330">MTSLIYNFSVVILLLGLILMVYYTTKIYYEKDTNLIIKEPPSIYDSYVYQERPYTLFKNMFNNLGPWIGRVPNYLDETADDVIKIKQMTSLTDQIN</sequence>
<accession>E3T5B1</accession>
<name>E3T5B1_CROVB</name>
<evidence type="ECO:0000256" key="1">
    <source>
        <dbReference type="SAM" id="Phobius"/>
    </source>
</evidence>
<dbReference type="RefSeq" id="YP_003969973.1">
    <property type="nucleotide sequence ID" value="NC_014637.1"/>
</dbReference>
<protein>
    <submittedName>
        <fullName evidence="2">Uncharacterized protein</fullName>
    </submittedName>
</protein>
<organismHost>
    <name type="scientific">Cafeteria roenbergensis</name>
    <name type="common">Marine flagellate</name>
    <dbReference type="NCBI Taxonomy" id="33653"/>
</organismHost>
<evidence type="ECO:0000313" key="2">
    <source>
        <dbReference type="EMBL" id="ADO67374.1"/>
    </source>
</evidence>
<evidence type="ECO:0000313" key="3">
    <source>
        <dbReference type="Proteomes" id="UP000029781"/>
    </source>
</evidence>
<dbReference type="GeneID" id="9887743"/>
<organism evidence="2 3">
    <name type="scientific">Cafeteria roenbergensis virus (strain BV-PW1)</name>
    <name type="common">CroV</name>
    <dbReference type="NCBI Taxonomy" id="693272"/>
    <lineage>
        <taxon>Viruses</taxon>
        <taxon>Varidnaviria</taxon>
        <taxon>Bamfordvirae</taxon>
        <taxon>Nucleocytoviricota</taxon>
        <taxon>Megaviricetes</taxon>
        <taxon>Imitervirales</taxon>
        <taxon>Mimiviridae</taxon>
        <taxon>Aliimimivirinae</taxon>
        <taxon>Rheavirus</taxon>
        <taxon>Rheavirus sinusmexicani</taxon>
    </lineage>
</organism>
<dbReference type="KEGG" id="vg:9887743"/>
<reference evidence="2 3" key="1">
    <citation type="journal article" date="2010" name="Proc. Natl. Acad. Sci. U.S.A.">
        <title>Giant virus with a remarkable complement of genes infects marine zooplankton.</title>
        <authorList>
            <person name="Fischer M.G."/>
            <person name="Allen M.J."/>
            <person name="Wilson W.H."/>
            <person name="Suttle C.A."/>
        </authorList>
    </citation>
    <scope>NUCLEOTIDE SEQUENCE [LARGE SCALE GENOMIC DNA]</scope>
    <source>
        <strain evidence="2 3">BV-PW1</strain>
    </source>
</reference>